<dbReference type="EMBL" id="CP034210">
    <property type="protein sequence ID" value="QBZ66076.1"/>
    <property type="molecule type" value="Genomic_DNA"/>
</dbReference>
<reference evidence="1 2" key="1">
    <citation type="journal article" date="2019" name="Mol. Biol. Evol.">
        <title>Blast fungal genomes show frequent chromosomal changes, gene gains and losses, and effector gene turnover.</title>
        <authorList>
            <person name="Gomez Luciano L.B."/>
            <person name="Jason Tsai I."/>
            <person name="Chuma I."/>
            <person name="Tosa Y."/>
            <person name="Chen Y.H."/>
            <person name="Li J.Y."/>
            <person name="Li M.Y."/>
            <person name="Jade Lu M.Y."/>
            <person name="Nakayashiki H."/>
            <person name="Li W.H."/>
        </authorList>
    </citation>
    <scope>NUCLEOTIDE SEQUENCE [LARGE SCALE GENOMIC DNA]</scope>
    <source>
        <strain evidence="1">MZ5-1-6</strain>
    </source>
</reference>
<accession>A0A4P7NVW2</accession>
<evidence type="ECO:0000313" key="1">
    <source>
        <dbReference type="EMBL" id="QBZ66076.1"/>
    </source>
</evidence>
<protein>
    <submittedName>
        <fullName evidence="1">Uncharacterized protein</fullName>
    </submittedName>
</protein>
<organism evidence="1 2">
    <name type="scientific">Pyricularia oryzae</name>
    <name type="common">Rice blast fungus</name>
    <name type="synonym">Magnaporthe oryzae</name>
    <dbReference type="NCBI Taxonomy" id="318829"/>
    <lineage>
        <taxon>Eukaryota</taxon>
        <taxon>Fungi</taxon>
        <taxon>Dikarya</taxon>
        <taxon>Ascomycota</taxon>
        <taxon>Pezizomycotina</taxon>
        <taxon>Sordariomycetes</taxon>
        <taxon>Sordariomycetidae</taxon>
        <taxon>Magnaporthales</taxon>
        <taxon>Pyriculariaceae</taxon>
        <taxon>Pyricularia</taxon>
    </lineage>
</organism>
<dbReference type="AlphaFoldDB" id="A0A4P7NVW2"/>
<gene>
    <name evidence="1" type="ORF">PoMZ_13046</name>
</gene>
<evidence type="ECO:0000313" key="2">
    <source>
        <dbReference type="Proteomes" id="UP000294847"/>
    </source>
</evidence>
<dbReference type="Proteomes" id="UP000294847">
    <property type="component" value="Chromosome 7"/>
</dbReference>
<name>A0A4P7NVW2_PYROR</name>
<sequence length="337" mass="36703">MSNTVCREGCVVVKTIYMVCAHTSPISQWTSFCPRSSTSTSTMKIATVCTPASRAEVRFGWCAGCTAFYAPTDLNNEALIRNYWAFKTAHGILEPLDAPNRIPGTALLESPAHATRKDPRVPVAEVESLAVALAQASSGACTMAQARIQATRFRGEMLKWAAKRQVGRSRSCRGGVDKPLPPTPGSAGPLMAHLAKKHAAADLATQPQHASCPNFETLKPLAYSPPSRSATSTPGFEARMQQQQDSTSVDFCWRHCAIVAQDGICHECDDESMHLQMRGQVKSFPVRDHNMLRIQAAKQIAVSAVQPLCFCDGRGFECTPCTDRRISSKFVGTEQWV</sequence>
<proteinExistence type="predicted"/>